<evidence type="ECO:0000313" key="9">
    <source>
        <dbReference type="EnsemblMetazoa" id="AAEL000329-PA"/>
    </source>
</evidence>
<dbReference type="InParanoid" id="A0A1S4EVJ0"/>
<organism evidence="9 10">
    <name type="scientific">Aedes aegypti</name>
    <name type="common">Yellowfever mosquito</name>
    <name type="synonym">Culex aegypti</name>
    <dbReference type="NCBI Taxonomy" id="7159"/>
    <lineage>
        <taxon>Eukaryota</taxon>
        <taxon>Metazoa</taxon>
        <taxon>Ecdysozoa</taxon>
        <taxon>Arthropoda</taxon>
        <taxon>Hexapoda</taxon>
        <taxon>Insecta</taxon>
        <taxon>Pterygota</taxon>
        <taxon>Neoptera</taxon>
        <taxon>Endopterygota</taxon>
        <taxon>Diptera</taxon>
        <taxon>Nematocera</taxon>
        <taxon>Culicoidea</taxon>
        <taxon>Culicidae</taxon>
        <taxon>Culicinae</taxon>
        <taxon>Aedini</taxon>
        <taxon>Aedes</taxon>
        <taxon>Stegomyia</taxon>
    </lineage>
</organism>
<comment type="subcellular location">
    <subcellularLocation>
        <location evidence="1">Membrane</location>
        <topology evidence="1">Multi-pass membrane protein</topology>
    </subcellularLocation>
</comment>
<evidence type="ECO:0000313" key="10">
    <source>
        <dbReference type="Proteomes" id="UP000008820"/>
    </source>
</evidence>
<feature type="compositionally biased region" description="Polar residues" evidence="7">
    <location>
        <begin position="145"/>
        <end position="160"/>
    </location>
</feature>
<reference evidence="9 10" key="1">
    <citation type="submission" date="2017-06" db="EMBL/GenBank/DDBJ databases">
        <title>Aedes aegypti genome working group (AGWG) sequencing and assembly.</title>
        <authorList>
            <consortium name="Aedes aegypti Genome Working Group (AGWG)"/>
            <person name="Matthews B.J."/>
        </authorList>
    </citation>
    <scope>NUCLEOTIDE SEQUENCE [LARGE SCALE GENOMIC DNA]</scope>
    <source>
        <strain evidence="9 10">LVP_AGWG</strain>
    </source>
</reference>
<dbReference type="PANTHER" id="PTHR12316:SF1">
    <property type="entry name" value="NINJURIN-B"/>
    <property type="match status" value="1"/>
</dbReference>
<keyword evidence="4" id="KW-0130">Cell adhesion</keyword>
<accession>A0A1S4EVJ0</accession>
<feature type="compositionally biased region" description="Polar residues" evidence="7">
    <location>
        <begin position="109"/>
        <end position="126"/>
    </location>
</feature>
<dbReference type="InterPro" id="IPR007007">
    <property type="entry name" value="Ninjurin"/>
</dbReference>
<keyword evidence="10" id="KW-1185">Reference proteome</keyword>
<dbReference type="AlphaFoldDB" id="A0A1S4EVJ0"/>
<protein>
    <submittedName>
        <fullName evidence="9">Uncharacterized protein</fullName>
    </submittedName>
</protein>
<keyword evidence="5 8" id="KW-1133">Transmembrane helix</keyword>
<reference evidence="9" key="2">
    <citation type="submission" date="2020-05" db="UniProtKB">
        <authorList>
            <consortium name="EnsemblMetazoa"/>
        </authorList>
    </citation>
    <scope>IDENTIFICATION</scope>
    <source>
        <strain evidence="9">LVP_AGWG</strain>
    </source>
</reference>
<keyword evidence="6 8" id="KW-0472">Membrane</keyword>
<dbReference type="Proteomes" id="UP000008820">
    <property type="component" value="Chromosome 2"/>
</dbReference>
<evidence type="ECO:0000256" key="8">
    <source>
        <dbReference type="SAM" id="Phobius"/>
    </source>
</evidence>
<feature type="region of interest" description="Disordered" evidence="7">
    <location>
        <begin position="97"/>
        <end position="126"/>
    </location>
</feature>
<evidence type="ECO:0000256" key="3">
    <source>
        <dbReference type="ARBA" id="ARBA00022692"/>
    </source>
</evidence>
<gene>
    <name evidence="9" type="primary">5575153</name>
</gene>
<feature type="transmembrane region" description="Helical" evidence="8">
    <location>
        <begin position="295"/>
        <end position="318"/>
    </location>
</feature>
<evidence type="ECO:0000256" key="7">
    <source>
        <dbReference type="SAM" id="MobiDB-lite"/>
    </source>
</evidence>
<dbReference type="GO" id="GO:0007155">
    <property type="term" value="P:cell adhesion"/>
    <property type="evidence" value="ECO:0007669"/>
    <property type="project" value="UniProtKB-KW"/>
</dbReference>
<name>A0A1S4EVJ0_AEDAE</name>
<evidence type="ECO:0000256" key="4">
    <source>
        <dbReference type="ARBA" id="ARBA00022889"/>
    </source>
</evidence>
<dbReference type="Pfam" id="PF04923">
    <property type="entry name" value="Ninjurin"/>
    <property type="match status" value="1"/>
</dbReference>
<keyword evidence="3 8" id="KW-0812">Transmembrane</keyword>
<proteinExistence type="inferred from homology"/>
<sequence>MLGGSQLVPHGCIERNAVVNHNRRFAVQKFYEELRNVPAEQHPLSPAYPSSKSTKLLIGCLSLCMLRRQHNQAERFVGLSVGAIPFLGDNMTYQVTEEDTGDEPADQLPVQQRATPRPSDNGNYQSNLALSSTTVFARSKSDLNLASGDTVSNSPTTSSGYVDPRALGYSSSTMVPLARPTNNRIRRAASILPPIPPRSSRDMDVMVHRRANSNSESNPYDFSKSIAESAMDISLLTANANQLRLLITYNQGSQTYMACITFIIMSLVLQMLVAVTMIIVSLMKQNLMDTTRQKLKIITSVGVAIITMINILVASLVVAEAPNSMATTAAGTIMMMETMPATFAAVSTTAMPLTTTTMGASASTISSTVETMLDGGLSTLASSLLANVTGT</sequence>
<dbReference type="OrthoDB" id="6114058at2759"/>
<evidence type="ECO:0000256" key="6">
    <source>
        <dbReference type="ARBA" id="ARBA00023136"/>
    </source>
</evidence>
<dbReference type="GO" id="GO:0042246">
    <property type="term" value="P:tissue regeneration"/>
    <property type="evidence" value="ECO:0007669"/>
    <property type="project" value="InterPro"/>
</dbReference>
<evidence type="ECO:0000256" key="5">
    <source>
        <dbReference type="ARBA" id="ARBA00022989"/>
    </source>
</evidence>
<comment type="similarity">
    <text evidence="2">Belongs to the ninjurin family.</text>
</comment>
<feature type="transmembrane region" description="Helical" evidence="8">
    <location>
        <begin position="255"/>
        <end position="283"/>
    </location>
</feature>
<evidence type="ECO:0000256" key="1">
    <source>
        <dbReference type="ARBA" id="ARBA00004141"/>
    </source>
</evidence>
<evidence type="ECO:0000256" key="2">
    <source>
        <dbReference type="ARBA" id="ARBA00008141"/>
    </source>
</evidence>
<dbReference type="PANTHER" id="PTHR12316">
    <property type="entry name" value="NINJURIN-RELATED"/>
    <property type="match status" value="1"/>
</dbReference>
<dbReference type="GO" id="GO:0016020">
    <property type="term" value="C:membrane"/>
    <property type="evidence" value="ECO:0007669"/>
    <property type="project" value="UniProtKB-SubCell"/>
</dbReference>
<feature type="region of interest" description="Disordered" evidence="7">
    <location>
        <begin position="145"/>
        <end position="164"/>
    </location>
</feature>
<dbReference type="VEuPathDB" id="VectorBase:AAEL000329"/>
<dbReference type="EnsemblMetazoa" id="AAEL000329-RA">
    <property type="protein sequence ID" value="AAEL000329-PA"/>
    <property type="gene ID" value="AAEL000329"/>
</dbReference>